<dbReference type="GO" id="GO:0006508">
    <property type="term" value="P:proteolysis"/>
    <property type="evidence" value="ECO:0007669"/>
    <property type="project" value="UniProtKB-KW"/>
</dbReference>
<dbReference type="Proteomes" id="UP000070442">
    <property type="component" value="Unassembled WGS sequence"/>
</dbReference>
<dbReference type="PATRIC" id="fig|755172.3.peg.1687"/>
<feature type="chain" id="PRO_5007461421" evidence="2">
    <location>
        <begin position="28"/>
        <end position="276"/>
    </location>
</feature>
<sequence length="276" mass="30972">MKRHFKLIALVSALAMVLTACGSQKNAADNKAKEGEATEAKKTITVAANNSFYPVIYTNDKGELEGFEHDVLMEIGKRAGYEIKFEPLEDYSVMFEGLDSGKFDTIAGQISVTPEREQKYTFSDVYCYNAIKLAVRGDDPAKSIDDMQGRKVCIAFGTELENMMNKINEKFPEGKKIQLVTTEGNIYEELKAGHYDGFPITVLTFDEVNEKGNYGFKLIGEPLNIVKTAFPFKKDADPEMVKAVNKALEEMKQDGTLSKLSEKYYKRDVTQEQVTE</sequence>
<dbReference type="SUPFAM" id="SSF53850">
    <property type="entry name" value="Periplasmic binding protein-like II"/>
    <property type="match status" value="1"/>
</dbReference>
<dbReference type="GO" id="GO:0008233">
    <property type="term" value="F:peptidase activity"/>
    <property type="evidence" value="ECO:0007669"/>
    <property type="project" value="UniProtKB-KW"/>
</dbReference>
<dbReference type="PANTHER" id="PTHR35936">
    <property type="entry name" value="MEMBRANE-BOUND LYTIC MUREIN TRANSGLYCOSYLASE F"/>
    <property type="match status" value="1"/>
</dbReference>
<dbReference type="Gene3D" id="3.40.190.10">
    <property type="entry name" value="Periplasmic binding protein-like II"/>
    <property type="match status" value="2"/>
</dbReference>
<dbReference type="EMBL" id="LSDG01000045">
    <property type="protein sequence ID" value="KXB65220.1"/>
    <property type="molecule type" value="Genomic_DNA"/>
</dbReference>
<gene>
    <name evidence="4" type="ORF">HMPREF1863_01728</name>
</gene>
<feature type="domain" description="Solute-binding protein family 3/N-terminal" evidence="3">
    <location>
        <begin position="43"/>
        <end position="268"/>
    </location>
</feature>
<name>A0A134ACG9_9FIRM</name>
<keyword evidence="5" id="KW-1185">Reference proteome</keyword>
<dbReference type="SMART" id="SM00062">
    <property type="entry name" value="PBPb"/>
    <property type="match status" value="1"/>
</dbReference>
<dbReference type="InterPro" id="IPR001638">
    <property type="entry name" value="Solute-binding_3/MltF_N"/>
</dbReference>
<dbReference type="PANTHER" id="PTHR35936:SF19">
    <property type="entry name" value="AMINO-ACID-BINDING PROTEIN YXEM-RELATED"/>
    <property type="match status" value="1"/>
</dbReference>
<keyword evidence="4" id="KW-0645">Protease</keyword>
<proteinExistence type="predicted"/>
<evidence type="ECO:0000259" key="3">
    <source>
        <dbReference type="SMART" id="SM00062"/>
    </source>
</evidence>
<evidence type="ECO:0000313" key="4">
    <source>
        <dbReference type="EMBL" id="KXB65220.1"/>
    </source>
</evidence>
<evidence type="ECO:0000256" key="1">
    <source>
        <dbReference type="ARBA" id="ARBA00022729"/>
    </source>
</evidence>
<dbReference type="PROSITE" id="PS51257">
    <property type="entry name" value="PROKAR_LIPOPROTEIN"/>
    <property type="match status" value="1"/>
</dbReference>
<protein>
    <submittedName>
        <fullName evidence="4">Phage prohead protease, HK97 family</fullName>
    </submittedName>
</protein>
<evidence type="ECO:0000256" key="2">
    <source>
        <dbReference type="SAM" id="SignalP"/>
    </source>
</evidence>
<dbReference type="AlphaFoldDB" id="A0A134ACG9"/>
<evidence type="ECO:0000313" key="5">
    <source>
        <dbReference type="Proteomes" id="UP000070442"/>
    </source>
</evidence>
<accession>A0A134ACG9</accession>
<keyword evidence="4" id="KW-0378">Hydrolase</keyword>
<dbReference type="OrthoDB" id="115856at2"/>
<dbReference type="Pfam" id="PF00497">
    <property type="entry name" value="SBP_bac_3"/>
    <property type="match status" value="1"/>
</dbReference>
<reference evidence="5" key="1">
    <citation type="submission" date="2016-01" db="EMBL/GenBank/DDBJ databases">
        <authorList>
            <person name="Mitreva M."/>
            <person name="Pepin K.H."/>
            <person name="Mihindukulasuriya K.A."/>
            <person name="Fulton R."/>
            <person name="Fronick C."/>
            <person name="O'Laughlin M."/>
            <person name="Miner T."/>
            <person name="Herter B."/>
            <person name="Rosa B.A."/>
            <person name="Cordes M."/>
            <person name="Tomlinson C."/>
            <person name="Wollam A."/>
            <person name="Palsikar V.B."/>
            <person name="Mardis E.R."/>
            <person name="Wilson R.K."/>
        </authorList>
    </citation>
    <scope>NUCLEOTIDE SEQUENCE [LARGE SCALE GENOMIC DNA]</scope>
    <source>
        <strain evidence="5">DNF00729</strain>
    </source>
</reference>
<feature type="signal peptide" evidence="2">
    <location>
        <begin position="1"/>
        <end position="27"/>
    </location>
</feature>
<comment type="caution">
    <text evidence="4">The sequence shown here is derived from an EMBL/GenBank/DDBJ whole genome shotgun (WGS) entry which is preliminary data.</text>
</comment>
<keyword evidence="1 2" id="KW-0732">Signal</keyword>
<organism evidence="4 5">
    <name type="scientific">Aedoeadaptatus coxii</name>
    <dbReference type="NCBI Taxonomy" id="755172"/>
    <lineage>
        <taxon>Bacteria</taxon>
        <taxon>Bacillati</taxon>
        <taxon>Bacillota</taxon>
        <taxon>Tissierellia</taxon>
        <taxon>Tissierellales</taxon>
        <taxon>Peptoniphilaceae</taxon>
        <taxon>Aedoeadaptatus</taxon>
    </lineage>
</organism>
<dbReference type="RefSeq" id="WP_068369753.1">
    <property type="nucleotide sequence ID" value="NZ_CAMQER010000038.1"/>
</dbReference>
<dbReference type="STRING" id="755172.HMPREF1863_01728"/>